<accession>A0A6N1MMH8</accession>
<evidence type="ECO:0000313" key="2">
    <source>
        <dbReference type="Proteomes" id="UP000509126"/>
    </source>
</evidence>
<gene>
    <name evidence="1" type="ORF">FOB19_10915</name>
</gene>
<proteinExistence type="predicted"/>
<name>A0A6N1MMH8_ACILW</name>
<reference evidence="1 2" key="1">
    <citation type="submission" date="2019-11" db="EMBL/GenBank/DDBJ databases">
        <title>FDA dAtabase for Regulatory Grade micrObial Sequences (FDA-ARGOS): Supporting development and validation of Infectious Disease Dx tests.</title>
        <authorList>
            <person name="Patel R."/>
            <person name="Rucinski S."/>
            <person name="Tallon L."/>
            <person name="Sadzewicz L."/>
            <person name="Vavikolanu K."/>
            <person name="Mehta A."/>
            <person name="Aluvathingal J."/>
            <person name="Nadendla S."/>
            <person name="Nandy P."/>
            <person name="Geyer C."/>
            <person name="Yan Y."/>
            <person name="Sichtig H."/>
        </authorList>
    </citation>
    <scope>NUCLEOTIDE SEQUENCE [LARGE SCALE GENOMIC DNA]</scope>
    <source>
        <strain evidence="1 2">FDAARGOS_557</strain>
    </source>
</reference>
<keyword evidence="1" id="KW-0540">Nuclease</keyword>
<dbReference type="AlphaFoldDB" id="A0A6N1MMH8"/>
<evidence type="ECO:0000313" key="1">
    <source>
        <dbReference type="EMBL" id="QKU21864.1"/>
    </source>
</evidence>
<protein>
    <submittedName>
        <fullName evidence="1">Restriction endonuclease</fullName>
    </submittedName>
</protein>
<dbReference type="EMBL" id="CP054803">
    <property type="protein sequence ID" value="QKU21864.1"/>
    <property type="molecule type" value="Genomic_DNA"/>
</dbReference>
<dbReference type="Proteomes" id="UP000509126">
    <property type="component" value="Chromosome"/>
</dbReference>
<keyword evidence="1" id="KW-0255">Endonuclease</keyword>
<dbReference type="RefSeq" id="WP_174894509.1">
    <property type="nucleotide sequence ID" value="NZ_CP054803.1"/>
</dbReference>
<keyword evidence="1" id="KW-0378">Hydrolase</keyword>
<sequence length="198" mass="22526">MSNIQLFQDAFVVDFPAEIADQVLGRMQALYGEMFDKKYGNITPAELQFTVCTVLNGLKPAELRRGLERMNSEKWCPSLPEFRSWCVHDGDWWTAEQAWAKALNFEADPTNKITTLAKRALDEVQHIINVEGQKAAHRAFKDIYEDYLQKAKEKGRVQEMWVKPQVKQLAHNYAPRSGVPCPPELAAMVKGAFKRGVA</sequence>
<dbReference type="GO" id="GO:0004519">
    <property type="term" value="F:endonuclease activity"/>
    <property type="evidence" value="ECO:0007669"/>
    <property type="project" value="UniProtKB-KW"/>
</dbReference>
<organism evidence="1 2">
    <name type="scientific">Acinetobacter lwoffii</name>
    <dbReference type="NCBI Taxonomy" id="28090"/>
    <lineage>
        <taxon>Bacteria</taxon>
        <taxon>Pseudomonadati</taxon>
        <taxon>Pseudomonadota</taxon>
        <taxon>Gammaproteobacteria</taxon>
        <taxon>Moraxellales</taxon>
        <taxon>Moraxellaceae</taxon>
        <taxon>Acinetobacter</taxon>
    </lineage>
</organism>